<reference evidence="3" key="2">
    <citation type="submission" date="2025-08" db="UniProtKB">
        <authorList>
            <consortium name="Ensembl"/>
        </authorList>
    </citation>
    <scope>IDENTIFICATION</scope>
</reference>
<dbReference type="Ensembl" id="ENSSHAT00000032771.1">
    <property type="protein sequence ID" value="ENSSHAP00000022733.1"/>
    <property type="gene ID" value="ENSSHAG00000030163.1"/>
</dbReference>
<feature type="signal peptide" evidence="1">
    <location>
        <begin position="1"/>
        <end position="22"/>
    </location>
</feature>
<protein>
    <recommendedName>
        <fullName evidence="2">NOG1 N-terminal helical domain-containing protein</fullName>
    </recommendedName>
</protein>
<dbReference type="GeneTree" id="ENSGT00390000018475"/>
<organism evidence="3 4">
    <name type="scientific">Sarcophilus harrisii</name>
    <name type="common">Tasmanian devil</name>
    <name type="synonym">Sarcophilus laniarius</name>
    <dbReference type="NCBI Taxonomy" id="9305"/>
    <lineage>
        <taxon>Eukaryota</taxon>
        <taxon>Metazoa</taxon>
        <taxon>Chordata</taxon>
        <taxon>Craniata</taxon>
        <taxon>Vertebrata</taxon>
        <taxon>Euteleostomi</taxon>
        <taxon>Mammalia</taxon>
        <taxon>Metatheria</taxon>
        <taxon>Dasyuromorphia</taxon>
        <taxon>Dasyuridae</taxon>
        <taxon>Sarcophilus</taxon>
    </lineage>
</organism>
<proteinExistence type="predicted"/>
<dbReference type="InParanoid" id="A0A7N4UX20"/>
<keyword evidence="1" id="KW-0732">Signal</keyword>
<dbReference type="Gene3D" id="1.20.120.1190">
    <property type="match status" value="1"/>
</dbReference>
<reference evidence="3 4" key="1">
    <citation type="journal article" date="2011" name="Proc. Natl. Acad. Sci. U.S.A.">
        <title>Genetic diversity and population structure of the endangered marsupial Sarcophilus harrisii (Tasmanian devil).</title>
        <authorList>
            <person name="Miller W."/>
            <person name="Hayes V.M."/>
            <person name="Ratan A."/>
            <person name="Petersen D.C."/>
            <person name="Wittekindt N.E."/>
            <person name="Miller J."/>
            <person name="Walenz B."/>
            <person name="Knight J."/>
            <person name="Qi J."/>
            <person name="Zhao F."/>
            <person name="Wang Q."/>
            <person name="Bedoya-Reina O.C."/>
            <person name="Katiyar N."/>
            <person name="Tomsho L.P."/>
            <person name="Kasson L.M."/>
            <person name="Hardie R.A."/>
            <person name="Woodbridge P."/>
            <person name="Tindall E.A."/>
            <person name="Bertelsen M.F."/>
            <person name="Dixon D."/>
            <person name="Pyecroft S."/>
            <person name="Helgen K.M."/>
            <person name="Lesk A.M."/>
            <person name="Pringle T.H."/>
            <person name="Patterson N."/>
            <person name="Zhang Y."/>
            <person name="Kreiss A."/>
            <person name="Woods G.M."/>
            <person name="Jones M.E."/>
            <person name="Schuster S.C."/>
        </authorList>
    </citation>
    <scope>NUCLEOTIDE SEQUENCE [LARGE SCALE GENOMIC DNA]</scope>
</reference>
<keyword evidence="4" id="KW-1185">Reference proteome</keyword>
<feature type="domain" description="NOG1 N-terminal helical" evidence="2">
    <location>
        <begin position="38"/>
        <end position="102"/>
    </location>
</feature>
<dbReference type="InterPro" id="IPR027417">
    <property type="entry name" value="P-loop_NTPase"/>
</dbReference>
<dbReference type="AlphaFoldDB" id="A0A7N4UX20"/>
<dbReference type="PANTHER" id="PTHR45759">
    <property type="entry name" value="NUCLEOLAR GTP-BINDING PROTEIN 1"/>
    <property type="match status" value="1"/>
</dbReference>
<dbReference type="Pfam" id="PF17835">
    <property type="entry name" value="NOG1_N"/>
    <property type="match status" value="1"/>
</dbReference>
<feature type="chain" id="PRO_5029558420" description="NOG1 N-terminal helical domain-containing protein" evidence="1">
    <location>
        <begin position="23"/>
        <end position="162"/>
    </location>
</feature>
<sequence length="162" mass="19017">IHFYSILKLVILPLILLKRLRSFNRILFYFLCLKKSCDDHYKLALGQINIAKNLLDKVAKDYVQLMKYGDSLYCCKQLKCTKQSLDYLEQVHQHLLCLPTIDSNSQTLLLCRYANVGKPSFINKVTRAYMDVQSYAFTIKPLFVGHMDYKYLLWQGSTLQEF</sequence>
<dbReference type="SUPFAM" id="SSF52540">
    <property type="entry name" value="P-loop containing nucleoside triphosphate hydrolases"/>
    <property type="match status" value="1"/>
</dbReference>
<evidence type="ECO:0000259" key="2">
    <source>
        <dbReference type="Pfam" id="PF17835"/>
    </source>
</evidence>
<reference evidence="3" key="3">
    <citation type="submission" date="2025-09" db="UniProtKB">
        <authorList>
            <consortium name="Ensembl"/>
        </authorList>
    </citation>
    <scope>IDENTIFICATION</scope>
</reference>
<evidence type="ECO:0000313" key="4">
    <source>
        <dbReference type="Proteomes" id="UP000007648"/>
    </source>
</evidence>
<name>A0A7N4UX20_SARHA</name>
<dbReference type="Proteomes" id="UP000007648">
    <property type="component" value="Unassembled WGS sequence"/>
</dbReference>
<accession>A0A7N4UX20</accession>
<dbReference type="InterPro" id="IPR041623">
    <property type="entry name" value="NOG1_N"/>
</dbReference>
<evidence type="ECO:0000313" key="3">
    <source>
        <dbReference type="Ensembl" id="ENSSHAP00000022733.1"/>
    </source>
</evidence>
<evidence type="ECO:0000256" key="1">
    <source>
        <dbReference type="SAM" id="SignalP"/>
    </source>
</evidence>